<feature type="compositionally biased region" description="Low complexity" evidence="1">
    <location>
        <begin position="186"/>
        <end position="202"/>
    </location>
</feature>
<proteinExistence type="predicted"/>
<dbReference type="InterPro" id="IPR039564">
    <property type="entry name" value="Peptidase_C39-like"/>
</dbReference>
<keyword evidence="4" id="KW-1185">Reference proteome</keyword>
<dbReference type="Proteomes" id="UP000004121">
    <property type="component" value="Unassembled WGS sequence"/>
</dbReference>
<dbReference type="eggNOG" id="COG3584">
    <property type="taxonomic scope" value="Bacteria"/>
</dbReference>
<dbReference type="HOGENOM" id="CLU_737394_0_0_9"/>
<dbReference type="InParanoid" id="C2KYL5"/>
<dbReference type="EMBL" id="ACKX01000161">
    <property type="protein sequence ID" value="EEJ51137.1"/>
    <property type="molecule type" value="Genomic_DNA"/>
</dbReference>
<name>C2KYL5_9FIRM</name>
<feature type="region of interest" description="Disordered" evidence="1">
    <location>
        <begin position="181"/>
        <end position="216"/>
    </location>
</feature>
<evidence type="ECO:0000256" key="1">
    <source>
        <dbReference type="SAM" id="MobiDB-lite"/>
    </source>
</evidence>
<dbReference type="AlphaFoldDB" id="C2KYL5"/>
<accession>C2KYL5</accession>
<evidence type="ECO:0000259" key="2">
    <source>
        <dbReference type="Pfam" id="PF13529"/>
    </source>
</evidence>
<dbReference type="RefSeq" id="WP_007156730.1">
    <property type="nucleotide sequence ID" value="NZ_GG668534.1"/>
</dbReference>
<dbReference type="STRING" id="585501.HMPREF6123_1584"/>
<protein>
    <recommendedName>
        <fullName evidence="2">Peptidase C39-like domain-containing protein</fullName>
    </recommendedName>
</protein>
<dbReference type="Pfam" id="PF13529">
    <property type="entry name" value="Peptidase_C39_2"/>
    <property type="match status" value="1"/>
</dbReference>
<sequence length="432" mass="45488">MGFIGTGLSKLGAASAQQLGIAAAASLSVMAVSFSAIAYQGYVTEKKQEQAHKKSTLTAESRFQEVFYNGNYEQAPAVLGENEIAGAVNDGEGSGDRAVPAEGSADNNNTGGGQGGSDSTAFSANTDESSSAEATTATTANAESTGATEAESTTEESTETITEIVDGQNKKTVKNNIQESVAPAQEASSENAENTAEAANATKPVADLNTPETVEESAADVSNVGGLPVKSDSFSQFYGSSTFNDYNVFLDTAMGPMSYYNQHDSHWAKYLYGGQDSISKYGCGPTTVAMIVSSFGNVNGSITPKEMAEWSSHYKFYAPQSGSYHDYIPSALSAFDLMVDSVQERTPAKVAELLNSGHILVALMGKGALTNGGHFVIITKQNPNGTVSIADPNSYKKTQQEWDPAQIMRELKKNYDGGGPLWAVSSPRNYGR</sequence>
<organism evidence="3 4">
    <name type="scientific">Oribacterium sinus F0268</name>
    <dbReference type="NCBI Taxonomy" id="585501"/>
    <lineage>
        <taxon>Bacteria</taxon>
        <taxon>Bacillati</taxon>
        <taxon>Bacillota</taxon>
        <taxon>Clostridia</taxon>
        <taxon>Lachnospirales</taxon>
        <taxon>Lachnospiraceae</taxon>
        <taxon>Oribacterium</taxon>
    </lineage>
</organism>
<reference evidence="3 4" key="1">
    <citation type="submission" date="2009-04" db="EMBL/GenBank/DDBJ databases">
        <authorList>
            <person name="Qin X."/>
            <person name="Bachman B."/>
            <person name="Battles P."/>
            <person name="Bell A."/>
            <person name="Bess C."/>
            <person name="Bickham C."/>
            <person name="Chaboub L."/>
            <person name="Chen D."/>
            <person name="Coyle M."/>
            <person name="Deiros D.R."/>
            <person name="Dinh H."/>
            <person name="Forbes L."/>
            <person name="Fowler G."/>
            <person name="Francisco L."/>
            <person name="Fu Q."/>
            <person name="Gubbala S."/>
            <person name="Hale W."/>
            <person name="Han Y."/>
            <person name="Hemphill L."/>
            <person name="Highlander S.K."/>
            <person name="Hirani K."/>
            <person name="Hogues M."/>
            <person name="Jackson L."/>
            <person name="Jakkamsetti A."/>
            <person name="Javaid M."/>
            <person name="Jiang H."/>
            <person name="Korchina V."/>
            <person name="Kovar C."/>
            <person name="Lara F."/>
            <person name="Lee S."/>
            <person name="Mata R."/>
            <person name="Mathew T."/>
            <person name="Moen C."/>
            <person name="Morales K."/>
            <person name="Munidasa M."/>
            <person name="Nazareth L."/>
            <person name="Ngo R."/>
            <person name="Nguyen L."/>
            <person name="Okwuonu G."/>
            <person name="Ongeri F."/>
            <person name="Patil S."/>
            <person name="Petrosino J."/>
            <person name="Pham C."/>
            <person name="Pham P."/>
            <person name="Pu L.-L."/>
            <person name="Puazo M."/>
            <person name="Raj R."/>
            <person name="Reid J."/>
            <person name="Rouhana J."/>
            <person name="Saada N."/>
            <person name="Shang Y."/>
            <person name="Simmons D."/>
            <person name="Thornton R."/>
            <person name="Warren J."/>
            <person name="Weissenberger G."/>
            <person name="Zhang J."/>
            <person name="Zhang L."/>
            <person name="Zhou C."/>
            <person name="Zhu D."/>
            <person name="Muzny D."/>
            <person name="Worley K."/>
            <person name="Gibbs R."/>
        </authorList>
    </citation>
    <scope>NUCLEOTIDE SEQUENCE [LARGE SCALE GENOMIC DNA]</scope>
    <source>
        <strain evidence="3 4">F0268</strain>
    </source>
</reference>
<feature type="compositionally biased region" description="Low complexity" evidence="1">
    <location>
        <begin position="123"/>
        <end position="151"/>
    </location>
</feature>
<evidence type="ECO:0000313" key="4">
    <source>
        <dbReference type="Proteomes" id="UP000004121"/>
    </source>
</evidence>
<feature type="region of interest" description="Disordered" evidence="1">
    <location>
        <begin position="86"/>
        <end position="167"/>
    </location>
</feature>
<comment type="caution">
    <text evidence="3">The sequence shown here is derived from an EMBL/GenBank/DDBJ whole genome shotgun (WGS) entry which is preliminary data.</text>
</comment>
<evidence type="ECO:0000313" key="3">
    <source>
        <dbReference type="EMBL" id="EEJ51137.1"/>
    </source>
</evidence>
<feature type="domain" description="Peptidase C39-like" evidence="2">
    <location>
        <begin position="258"/>
        <end position="393"/>
    </location>
</feature>
<gene>
    <name evidence="3" type="ORF">HMPREF6123_1584</name>
</gene>
<dbReference type="Gene3D" id="3.90.70.10">
    <property type="entry name" value="Cysteine proteinases"/>
    <property type="match status" value="1"/>
</dbReference>